<dbReference type="GO" id="GO:0005634">
    <property type="term" value="C:nucleus"/>
    <property type="evidence" value="ECO:0007669"/>
    <property type="project" value="TreeGrafter"/>
</dbReference>
<keyword evidence="3" id="KW-1185">Reference proteome</keyword>
<feature type="compositionally biased region" description="Basic and acidic residues" evidence="1">
    <location>
        <begin position="58"/>
        <end position="67"/>
    </location>
</feature>
<dbReference type="AlphaFoldDB" id="A0A9P5AD49"/>
<reference evidence="2" key="2">
    <citation type="submission" date="2020-02" db="EMBL/GenBank/DDBJ databases">
        <title>Identification and distribution of gene clusters putatively required for synthesis of sphingolipid metabolism inhibitors in phylogenetically diverse species of the filamentous fungus Fusarium.</title>
        <authorList>
            <person name="Kim H.-S."/>
            <person name="Busman M."/>
            <person name="Brown D.W."/>
            <person name="Divon H."/>
            <person name="Uhlig S."/>
            <person name="Proctor R.H."/>
        </authorList>
    </citation>
    <scope>NUCLEOTIDE SEQUENCE</scope>
    <source>
        <strain evidence="2">NRRL 25174</strain>
    </source>
</reference>
<feature type="compositionally biased region" description="Polar residues" evidence="1">
    <location>
        <begin position="36"/>
        <end position="57"/>
    </location>
</feature>
<evidence type="ECO:0008006" key="4">
    <source>
        <dbReference type="Google" id="ProtNLM"/>
    </source>
</evidence>
<dbReference type="OrthoDB" id="1714508at2759"/>
<feature type="compositionally biased region" description="Basic and acidic residues" evidence="1">
    <location>
        <begin position="266"/>
        <end position="275"/>
    </location>
</feature>
<sequence length="275" mass="30095">MAGLVGYASSDEEEEIYEAESPAPQDKVTASPDASCVQTKSSNLSHCQQQGVNTPDNSKSKGQEVEKNANSSASETKSLDPVPVGPVQSNVMPLGPSLPPTEEAVMDDQDPVSRPASPYSRNRALLRDLTLPLAPNLDIPPSPPGSPPAGANKKFKSFLELKKKGTHFNYKLEQSSALKNPSLMDKLMTFVEVDERNQYSTTLATDLWNPAAFPDWAFRDKLRKSHDKLMKDKEAEKTTETRMTVEFVPSSTSVGQDTIARSGLSRGEKRKSVWN</sequence>
<organism evidence="2 3">
    <name type="scientific">Fusarium beomiforme</name>
    <dbReference type="NCBI Taxonomy" id="44412"/>
    <lineage>
        <taxon>Eukaryota</taxon>
        <taxon>Fungi</taxon>
        <taxon>Dikarya</taxon>
        <taxon>Ascomycota</taxon>
        <taxon>Pezizomycotina</taxon>
        <taxon>Sordariomycetes</taxon>
        <taxon>Hypocreomycetidae</taxon>
        <taxon>Hypocreales</taxon>
        <taxon>Nectriaceae</taxon>
        <taxon>Fusarium</taxon>
        <taxon>Fusarium burgessii species complex</taxon>
    </lineage>
</organism>
<feature type="region of interest" description="Disordered" evidence="1">
    <location>
        <begin position="1"/>
        <end position="121"/>
    </location>
</feature>
<dbReference type="PANTHER" id="PTHR13464">
    <property type="entry name" value="TRANSCRIPTIONAL REGULATOR PROTEIN HCNGP"/>
    <property type="match status" value="1"/>
</dbReference>
<accession>A0A9P5AD49</accession>
<reference evidence="2" key="1">
    <citation type="journal article" date="2017" name="Mycologia">
        <title>Fusarium algeriense, sp. nov., a novel toxigenic crown rot pathogen of durum wheat from Algeria is nested in the Fusarium burgessii species complex.</title>
        <authorList>
            <person name="Laraba I."/>
            <person name="Keddad A."/>
            <person name="Boureghda H."/>
            <person name="Abdallah N."/>
            <person name="Vaughan M.M."/>
            <person name="Proctor R.H."/>
            <person name="Busman M."/>
            <person name="O'Donnell K."/>
        </authorList>
    </citation>
    <scope>NUCLEOTIDE SEQUENCE</scope>
    <source>
        <strain evidence="2">NRRL 25174</strain>
    </source>
</reference>
<dbReference type="GO" id="GO:0006355">
    <property type="term" value="P:regulation of DNA-templated transcription"/>
    <property type="evidence" value="ECO:0007669"/>
    <property type="project" value="InterPro"/>
</dbReference>
<feature type="compositionally biased region" description="Pro residues" evidence="1">
    <location>
        <begin position="138"/>
        <end position="147"/>
    </location>
</feature>
<dbReference type="Pfam" id="PF07818">
    <property type="entry name" value="HCNGP"/>
    <property type="match status" value="1"/>
</dbReference>
<evidence type="ECO:0000256" key="1">
    <source>
        <dbReference type="SAM" id="MobiDB-lite"/>
    </source>
</evidence>
<evidence type="ECO:0000313" key="3">
    <source>
        <dbReference type="Proteomes" id="UP000730481"/>
    </source>
</evidence>
<dbReference type="InterPro" id="IPR012479">
    <property type="entry name" value="SAP30BP"/>
</dbReference>
<dbReference type="PANTHER" id="PTHR13464:SF0">
    <property type="entry name" value="SAP30-BINDING PROTEIN"/>
    <property type="match status" value="1"/>
</dbReference>
<feature type="region of interest" description="Disordered" evidence="1">
    <location>
        <begin position="249"/>
        <end position="275"/>
    </location>
</feature>
<name>A0A9P5AD49_9HYPO</name>
<gene>
    <name evidence="2" type="ORF">FBEOM_10432</name>
</gene>
<evidence type="ECO:0000313" key="2">
    <source>
        <dbReference type="EMBL" id="KAF4335737.1"/>
    </source>
</evidence>
<dbReference type="EMBL" id="PVQB02000537">
    <property type="protein sequence ID" value="KAF4335737.1"/>
    <property type="molecule type" value="Genomic_DNA"/>
</dbReference>
<comment type="caution">
    <text evidence="2">The sequence shown here is derived from an EMBL/GenBank/DDBJ whole genome shotgun (WGS) entry which is preliminary data.</text>
</comment>
<feature type="region of interest" description="Disordered" evidence="1">
    <location>
        <begin position="134"/>
        <end position="153"/>
    </location>
</feature>
<protein>
    <recommendedName>
        <fullName evidence="4">Meiotically up-regulated gene 151 protein</fullName>
    </recommendedName>
</protein>
<dbReference type="Proteomes" id="UP000730481">
    <property type="component" value="Unassembled WGS sequence"/>
</dbReference>
<proteinExistence type="predicted"/>